<sequence>MSSEEERCDRFDREGILLLEADQPLLEHCRSCVSCRAAHEKHLQIVNRLATCAEQIYPPADWMARIEGEIDKQESVDVDVSQWSGDAERYSRVTQGPMKRGVVTPKVARSSARHMLQILAASSFPVLCLGLLYAAVKMNEQGPGSIREPAAAVSTQEAPSAPSAFRNPGLVPAPSPQGEEPSPASPAAPEAVVSPRNRAADSRRNAKQAKSPSVKAPPSTAKDKKGTAAEKSTSIFDAGLDLLPHSSGSSEAEGSSPFNREAAQIALQSSAAQAAQCRKGSRRSGSGVAHVAFHTSGRVHSIELQMPNARHDAKRKACIESAFIRTLIVPFSGSSPTMAQPFTY</sequence>
<keyword evidence="3" id="KW-1185">Reference proteome</keyword>
<evidence type="ECO:0000313" key="2">
    <source>
        <dbReference type="EMBL" id="EYF03845.1"/>
    </source>
</evidence>
<reference evidence="2 3" key="1">
    <citation type="submission" date="2013-05" db="EMBL/GenBank/DDBJ databases">
        <title>Genome assembly of Chondromyces apiculatus DSM 436.</title>
        <authorList>
            <person name="Sharma G."/>
            <person name="Khatri I."/>
            <person name="Kaur C."/>
            <person name="Mayilraj S."/>
            <person name="Subramanian S."/>
        </authorList>
    </citation>
    <scope>NUCLEOTIDE SEQUENCE [LARGE SCALE GENOMIC DNA]</scope>
    <source>
        <strain evidence="2 3">DSM 436</strain>
    </source>
</reference>
<accession>A0A017T4U6</accession>
<evidence type="ECO:0000256" key="1">
    <source>
        <dbReference type="SAM" id="MobiDB-lite"/>
    </source>
</evidence>
<gene>
    <name evidence="2" type="ORF">CAP_5109</name>
</gene>
<evidence type="ECO:0008006" key="4">
    <source>
        <dbReference type="Google" id="ProtNLM"/>
    </source>
</evidence>
<name>A0A017T4U6_9BACT</name>
<dbReference type="EMBL" id="ASRX01000041">
    <property type="protein sequence ID" value="EYF03845.1"/>
    <property type="molecule type" value="Genomic_DNA"/>
</dbReference>
<feature type="region of interest" description="Disordered" evidence="1">
    <location>
        <begin position="144"/>
        <end position="230"/>
    </location>
</feature>
<proteinExistence type="predicted"/>
<comment type="caution">
    <text evidence="2">The sequence shown here is derived from an EMBL/GenBank/DDBJ whole genome shotgun (WGS) entry which is preliminary data.</text>
</comment>
<feature type="compositionally biased region" description="Low complexity" evidence="1">
    <location>
        <begin position="176"/>
        <end position="195"/>
    </location>
</feature>
<protein>
    <recommendedName>
        <fullName evidence="4">Zinc-finger domain-containing protein</fullName>
    </recommendedName>
</protein>
<dbReference type="RefSeq" id="WP_197041332.1">
    <property type="nucleotide sequence ID" value="NZ_ASRX01000041.1"/>
</dbReference>
<evidence type="ECO:0000313" key="3">
    <source>
        <dbReference type="Proteomes" id="UP000019678"/>
    </source>
</evidence>
<organism evidence="2 3">
    <name type="scientific">Chondromyces apiculatus DSM 436</name>
    <dbReference type="NCBI Taxonomy" id="1192034"/>
    <lineage>
        <taxon>Bacteria</taxon>
        <taxon>Pseudomonadati</taxon>
        <taxon>Myxococcota</taxon>
        <taxon>Polyangia</taxon>
        <taxon>Polyangiales</taxon>
        <taxon>Polyangiaceae</taxon>
        <taxon>Chondromyces</taxon>
    </lineage>
</organism>
<dbReference type="AlphaFoldDB" id="A0A017T4U6"/>
<dbReference type="Proteomes" id="UP000019678">
    <property type="component" value="Unassembled WGS sequence"/>
</dbReference>